<dbReference type="GO" id="GO:0003677">
    <property type="term" value="F:DNA binding"/>
    <property type="evidence" value="ECO:0007669"/>
    <property type="project" value="UniProtKB-KW"/>
</dbReference>
<dbReference type="InterPro" id="IPR051953">
    <property type="entry name" value="Plant_SW-associated_TFs"/>
</dbReference>
<dbReference type="FunFam" id="1.10.10.60:FF:000371">
    <property type="entry name" value="MYB transcription factor"/>
    <property type="match status" value="1"/>
</dbReference>
<dbReference type="CDD" id="cd00167">
    <property type="entry name" value="SANT"/>
    <property type="match status" value="2"/>
</dbReference>
<feature type="domain" description="Myb-like" evidence="8">
    <location>
        <begin position="63"/>
        <end position="113"/>
    </location>
</feature>
<evidence type="ECO:0000256" key="5">
    <source>
        <dbReference type="ARBA" id="ARBA00023159"/>
    </source>
</evidence>
<dbReference type="SUPFAM" id="SSF46689">
    <property type="entry name" value="Homeodomain-like"/>
    <property type="match status" value="1"/>
</dbReference>
<keyword evidence="3" id="KW-0805">Transcription regulation</keyword>
<evidence type="ECO:0000256" key="1">
    <source>
        <dbReference type="ARBA" id="ARBA00004123"/>
    </source>
</evidence>
<dbReference type="GeneID" id="110729452"/>
<dbReference type="InterPro" id="IPR001005">
    <property type="entry name" value="SANT/Myb"/>
</dbReference>
<evidence type="ECO:0000256" key="6">
    <source>
        <dbReference type="ARBA" id="ARBA00023163"/>
    </source>
</evidence>
<keyword evidence="5" id="KW-0010">Activator</keyword>
<dbReference type="Gene3D" id="1.10.10.60">
    <property type="entry name" value="Homeodomain-like"/>
    <property type="match status" value="2"/>
</dbReference>
<keyword evidence="4" id="KW-0238">DNA-binding</keyword>
<reference evidence="10" key="1">
    <citation type="journal article" date="2017" name="Nature">
        <title>The genome of Chenopodium quinoa.</title>
        <authorList>
            <person name="Jarvis D.E."/>
            <person name="Ho Y.S."/>
            <person name="Lightfoot D.J."/>
            <person name="Schmoeckel S.M."/>
            <person name="Li B."/>
            <person name="Borm T.J.A."/>
            <person name="Ohyanagi H."/>
            <person name="Mineta K."/>
            <person name="Michell C.T."/>
            <person name="Saber N."/>
            <person name="Kharbatia N.M."/>
            <person name="Rupper R.R."/>
            <person name="Sharp A.R."/>
            <person name="Dally N."/>
            <person name="Boughton B.A."/>
            <person name="Woo Y.H."/>
            <person name="Gao G."/>
            <person name="Schijlen E.G.W.M."/>
            <person name="Guo X."/>
            <person name="Momin A.A."/>
            <person name="Negrao S."/>
            <person name="Al-Babili S."/>
            <person name="Gehring C."/>
            <person name="Roessner U."/>
            <person name="Jung C."/>
            <person name="Murphy K."/>
            <person name="Arold S.T."/>
            <person name="Gojobori T."/>
            <person name="van der Linden C.G."/>
            <person name="van Loo E.N."/>
            <person name="Jellen E.N."/>
            <person name="Maughan P.J."/>
            <person name="Tester M."/>
        </authorList>
    </citation>
    <scope>NUCLEOTIDE SEQUENCE [LARGE SCALE GENOMIC DNA]</scope>
    <source>
        <strain evidence="10">cv. PI 614886</strain>
    </source>
</reference>
<dbReference type="SMR" id="A0A803M0E8"/>
<dbReference type="GO" id="GO:0045893">
    <property type="term" value="P:positive regulation of DNA-templated transcription"/>
    <property type="evidence" value="ECO:0007669"/>
    <property type="project" value="UniProtKB-ARBA"/>
</dbReference>
<dbReference type="RefSeq" id="XP_021764878.1">
    <property type="nucleotide sequence ID" value="XM_021909186.1"/>
</dbReference>
<evidence type="ECO:0000256" key="7">
    <source>
        <dbReference type="ARBA" id="ARBA00023242"/>
    </source>
</evidence>
<protein>
    <submittedName>
        <fullName evidence="10">Uncharacterized protein</fullName>
    </submittedName>
</protein>
<dbReference type="OrthoDB" id="2143914at2759"/>
<dbReference type="Proteomes" id="UP000596660">
    <property type="component" value="Unplaced"/>
</dbReference>
<keyword evidence="11" id="KW-1185">Reference proteome</keyword>
<dbReference type="InterPro" id="IPR017930">
    <property type="entry name" value="Myb_dom"/>
</dbReference>
<keyword evidence="7" id="KW-0539">Nucleus</keyword>
<dbReference type="PROSITE" id="PS51294">
    <property type="entry name" value="HTH_MYB"/>
    <property type="match status" value="2"/>
</dbReference>
<evidence type="ECO:0000313" key="11">
    <source>
        <dbReference type="Proteomes" id="UP000596660"/>
    </source>
</evidence>
<dbReference type="Gramene" id="AUR62021199-RA">
    <property type="protein sequence ID" value="AUR62021199-RA:cds"/>
    <property type="gene ID" value="AUR62021199"/>
</dbReference>
<dbReference type="InterPro" id="IPR009057">
    <property type="entry name" value="Homeodomain-like_sf"/>
</dbReference>
<comment type="subcellular location">
    <subcellularLocation>
        <location evidence="1">Nucleus</location>
    </subcellularLocation>
</comment>
<dbReference type="GO" id="GO:0005634">
    <property type="term" value="C:nucleus"/>
    <property type="evidence" value="ECO:0007669"/>
    <property type="project" value="UniProtKB-SubCell"/>
</dbReference>
<keyword evidence="2" id="KW-0677">Repeat</keyword>
<reference evidence="10" key="2">
    <citation type="submission" date="2021-03" db="UniProtKB">
        <authorList>
            <consortium name="EnsemblPlants"/>
        </authorList>
    </citation>
    <scope>IDENTIFICATION</scope>
</reference>
<dbReference type="Pfam" id="PF00249">
    <property type="entry name" value="Myb_DNA-binding"/>
    <property type="match status" value="2"/>
</dbReference>
<evidence type="ECO:0000313" key="10">
    <source>
        <dbReference type="EnsemblPlants" id="AUR62021199-RA:cds"/>
    </source>
</evidence>
<evidence type="ECO:0000259" key="8">
    <source>
        <dbReference type="PROSITE" id="PS50090"/>
    </source>
</evidence>
<dbReference type="PROSITE" id="PS50090">
    <property type="entry name" value="MYB_LIKE"/>
    <property type="match status" value="2"/>
</dbReference>
<accession>A0A803M0E8</accession>
<dbReference type="SMART" id="SM00717">
    <property type="entry name" value="SANT"/>
    <property type="match status" value="2"/>
</dbReference>
<feature type="domain" description="HTH myb-type" evidence="9">
    <location>
        <begin position="10"/>
        <end position="66"/>
    </location>
</feature>
<dbReference type="OMA" id="KFAISNT"/>
<keyword evidence="6" id="KW-0804">Transcription</keyword>
<feature type="domain" description="HTH myb-type" evidence="9">
    <location>
        <begin position="67"/>
        <end position="117"/>
    </location>
</feature>
<evidence type="ECO:0000256" key="4">
    <source>
        <dbReference type="ARBA" id="ARBA00023125"/>
    </source>
</evidence>
<dbReference type="PANTHER" id="PTHR47997:SF11">
    <property type="entry name" value="TRANSCRIPTION FACTOR LAF1"/>
    <property type="match status" value="1"/>
</dbReference>
<name>A0A803M0E8_CHEQI</name>
<dbReference type="EnsemblPlants" id="AUR62021199-RA">
    <property type="protein sequence ID" value="AUR62021199-RA:cds"/>
    <property type="gene ID" value="AUR62021199"/>
</dbReference>
<organism evidence="10 11">
    <name type="scientific">Chenopodium quinoa</name>
    <name type="common">Quinoa</name>
    <dbReference type="NCBI Taxonomy" id="63459"/>
    <lineage>
        <taxon>Eukaryota</taxon>
        <taxon>Viridiplantae</taxon>
        <taxon>Streptophyta</taxon>
        <taxon>Embryophyta</taxon>
        <taxon>Tracheophyta</taxon>
        <taxon>Spermatophyta</taxon>
        <taxon>Magnoliopsida</taxon>
        <taxon>eudicotyledons</taxon>
        <taxon>Gunneridae</taxon>
        <taxon>Pentapetalae</taxon>
        <taxon>Caryophyllales</taxon>
        <taxon>Chenopodiaceae</taxon>
        <taxon>Chenopodioideae</taxon>
        <taxon>Atripliceae</taxon>
        <taxon>Chenopodium</taxon>
    </lineage>
</organism>
<evidence type="ECO:0000256" key="3">
    <source>
        <dbReference type="ARBA" id="ARBA00023015"/>
    </source>
</evidence>
<proteinExistence type="predicted"/>
<sequence>MGLKPSEKLTKKHKKGLWSPEEDQRLKDYILQHGIGCWSSVPLNAGLQRNGKSCRLRWINYLRPGLKRGMFSTQEEGMILTLHQTLGNKWSQIAKHLPGRTDNEIKNYWHSYLKKRAGDSADTEANIAKHKFAISNTEENGSCMNQSSKASRSVLELLDSGEQVQGHENILPRLVFADWLPNDYTVGQNGLSYQQPTSVKNGFGFTAAKQQGDFIHGFGFNEVASTSSSDMYSQDVGDVMQKGMLDFPLKFQEQSALGSNFMDYSAGDGSFSGFYMSNSGIFS</sequence>
<dbReference type="KEGG" id="cqi:110729452"/>
<evidence type="ECO:0000256" key="2">
    <source>
        <dbReference type="ARBA" id="ARBA00022737"/>
    </source>
</evidence>
<feature type="domain" description="Myb-like" evidence="8">
    <location>
        <begin position="10"/>
        <end position="62"/>
    </location>
</feature>
<gene>
    <name evidence="10" type="primary">LOC110729452</name>
</gene>
<dbReference type="FunFam" id="1.10.10.60:FF:000077">
    <property type="entry name" value="MYB transcription factor"/>
    <property type="match status" value="1"/>
</dbReference>
<evidence type="ECO:0000259" key="9">
    <source>
        <dbReference type="PROSITE" id="PS51294"/>
    </source>
</evidence>
<dbReference type="PANTHER" id="PTHR47997">
    <property type="entry name" value="MYB DOMAIN PROTEIN 55"/>
    <property type="match status" value="1"/>
</dbReference>
<dbReference type="AlphaFoldDB" id="A0A803M0E8"/>